<dbReference type="PRINTS" id="PR01407">
    <property type="entry name" value="BUTYPHLNCDUF"/>
</dbReference>
<evidence type="ECO:0000256" key="1">
    <source>
        <dbReference type="ARBA" id="ARBA00022723"/>
    </source>
</evidence>
<feature type="domain" description="B box-type" evidence="7">
    <location>
        <begin position="121"/>
        <end position="162"/>
    </location>
</feature>
<dbReference type="PROSITE" id="PS00518">
    <property type="entry name" value="ZF_RING_1"/>
    <property type="match status" value="1"/>
</dbReference>
<feature type="domain" description="RING-type" evidence="6">
    <location>
        <begin position="52"/>
        <end position="92"/>
    </location>
</feature>
<feature type="domain" description="B30.2/SPRY" evidence="8">
    <location>
        <begin position="311"/>
        <end position="497"/>
    </location>
</feature>
<dbReference type="InterPro" id="IPR043136">
    <property type="entry name" value="B30.2/SPRY_sf"/>
</dbReference>
<feature type="coiled-coil region" evidence="5">
    <location>
        <begin position="223"/>
        <end position="269"/>
    </location>
</feature>
<evidence type="ECO:0000256" key="2">
    <source>
        <dbReference type="ARBA" id="ARBA00022771"/>
    </source>
</evidence>
<keyword evidence="2 4" id="KW-0863">Zinc-finger</keyword>
<dbReference type="Gene3D" id="3.30.40.10">
    <property type="entry name" value="Zinc/RING finger domain, C3HC4 (zinc finger)"/>
    <property type="match status" value="1"/>
</dbReference>
<dbReference type="SMART" id="SM00336">
    <property type="entry name" value="BBOX"/>
    <property type="match status" value="1"/>
</dbReference>
<dbReference type="InterPro" id="IPR050143">
    <property type="entry name" value="TRIM/RBCC"/>
</dbReference>
<dbReference type="PROSITE" id="PS50188">
    <property type="entry name" value="B302_SPRY"/>
    <property type="match status" value="1"/>
</dbReference>
<dbReference type="InterPro" id="IPR000315">
    <property type="entry name" value="Znf_B-box"/>
</dbReference>
<dbReference type="Gene3D" id="2.60.120.920">
    <property type="match status" value="1"/>
</dbReference>
<dbReference type="InterPro" id="IPR001870">
    <property type="entry name" value="B30.2/SPRY"/>
</dbReference>
<dbReference type="SUPFAM" id="SSF57850">
    <property type="entry name" value="RING/U-box"/>
    <property type="match status" value="1"/>
</dbReference>
<sequence>MTKLRPLIISPETNQETGCSCSVLTEERHTDGETDAALRDQMASRLEEDFCCPVCHDVFRDPVVLSCSHSFCKDCLKSWWTEKLTRECPVCKRRSSMDNPPISLALKNLCERFLQERDQRSSEALCSLHSEKLKLFCLDHQQPVCHICRDSEKHSNHRFRPIDEAARQHKKELKETLEPLKEKLKVCEGVKVKFDQTAEHMKVQARCTERKIKEQFKKLHQFLEEEEEARLAALREEEEQKSQMMKEKMEALSREIAALSDTVRATEEELRAEDVSFLNNYKAAVERVQQRPLLEDPQLPSGALIDEAKHLGNLTFNIWNKMKDMVSYSPVILDPNTAHPKLILSEDLTSVRVGEKQQLPYNPERFDRYCSVLGSEGFNSGTHSWEVEVGDSTLWLLGVSVESVQRKGDRLSGLWVILLDEGKYSAWSPSAPSTDLVFQKKVQRIRVNLDWNIGKLSFSDPDTNTRIHTFTHTFTKRMFPLINTGGKVPLKILPMKVSMTV</sequence>
<dbReference type="InterPro" id="IPR017907">
    <property type="entry name" value="Znf_RING_CS"/>
</dbReference>
<evidence type="ECO:0000256" key="3">
    <source>
        <dbReference type="ARBA" id="ARBA00022833"/>
    </source>
</evidence>
<evidence type="ECO:0000259" key="7">
    <source>
        <dbReference type="PROSITE" id="PS50119"/>
    </source>
</evidence>
<proteinExistence type="predicted"/>
<dbReference type="InterPro" id="IPR006574">
    <property type="entry name" value="PRY"/>
</dbReference>
<evidence type="ECO:0000256" key="5">
    <source>
        <dbReference type="SAM" id="Coils"/>
    </source>
</evidence>
<dbReference type="GeneTree" id="ENSGT00970000193381"/>
<dbReference type="GO" id="GO:0008270">
    <property type="term" value="F:zinc ion binding"/>
    <property type="evidence" value="ECO:0007669"/>
    <property type="project" value="UniProtKB-KW"/>
</dbReference>
<dbReference type="InterPro" id="IPR027370">
    <property type="entry name" value="Znf-RING_euk"/>
</dbReference>
<dbReference type="InterPro" id="IPR001841">
    <property type="entry name" value="Znf_RING"/>
</dbReference>
<dbReference type="SMART" id="SM00184">
    <property type="entry name" value="RING"/>
    <property type="match status" value="1"/>
</dbReference>
<dbReference type="Ensembl" id="ENSDLAT00005078094.1">
    <property type="protein sequence ID" value="ENSDLAP00005077992.1"/>
    <property type="gene ID" value="ENSDLAG00005027463.1"/>
</dbReference>
<keyword evidence="3" id="KW-0862">Zinc</keyword>
<dbReference type="SMART" id="SM00589">
    <property type="entry name" value="PRY"/>
    <property type="match status" value="1"/>
</dbReference>
<name>A0A8P4GDE2_DICLA</name>
<dbReference type="Pfam" id="PF13445">
    <property type="entry name" value="zf-RING_UBOX"/>
    <property type="match status" value="1"/>
</dbReference>
<evidence type="ECO:0000313" key="10">
    <source>
        <dbReference type="Proteomes" id="UP000694389"/>
    </source>
</evidence>
<dbReference type="SUPFAM" id="SSF57845">
    <property type="entry name" value="B-box zinc-binding domain"/>
    <property type="match status" value="1"/>
</dbReference>
<keyword evidence="1" id="KW-0479">Metal-binding</keyword>
<dbReference type="SMART" id="SM00449">
    <property type="entry name" value="SPRY"/>
    <property type="match status" value="1"/>
</dbReference>
<dbReference type="PROSITE" id="PS50119">
    <property type="entry name" value="ZF_BBOX"/>
    <property type="match status" value="1"/>
</dbReference>
<organism evidence="9 10">
    <name type="scientific">Dicentrarchus labrax</name>
    <name type="common">European seabass</name>
    <name type="synonym">Morone labrax</name>
    <dbReference type="NCBI Taxonomy" id="13489"/>
    <lineage>
        <taxon>Eukaryota</taxon>
        <taxon>Metazoa</taxon>
        <taxon>Chordata</taxon>
        <taxon>Craniata</taxon>
        <taxon>Vertebrata</taxon>
        <taxon>Euteleostomi</taxon>
        <taxon>Actinopterygii</taxon>
        <taxon>Neopterygii</taxon>
        <taxon>Teleostei</taxon>
        <taxon>Neoteleostei</taxon>
        <taxon>Acanthomorphata</taxon>
        <taxon>Eupercaria</taxon>
        <taxon>Moronidae</taxon>
        <taxon>Dicentrarchus</taxon>
    </lineage>
</organism>
<evidence type="ECO:0000259" key="6">
    <source>
        <dbReference type="PROSITE" id="PS50089"/>
    </source>
</evidence>
<dbReference type="Pfam" id="PF13765">
    <property type="entry name" value="PRY"/>
    <property type="match status" value="1"/>
</dbReference>
<evidence type="ECO:0000259" key="8">
    <source>
        <dbReference type="PROSITE" id="PS50188"/>
    </source>
</evidence>
<dbReference type="Pfam" id="PF00643">
    <property type="entry name" value="zf-B_box"/>
    <property type="match status" value="1"/>
</dbReference>
<dbReference type="PROSITE" id="PS50089">
    <property type="entry name" value="ZF_RING_2"/>
    <property type="match status" value="1"/>
</dbReference>
<dbReference type="InterPro" id="IPR003879">
    <property type="entry name" value="Butyrophylin_SPRY"/>
</dbReference>
<dbReference type="Proteomes" id="UP000694389">
    <property type="component" value="Unassembled WGS sequence"/>
</dbReference>
<accession>A0A8P4GDE2</accession>
<dbReference type="CDD" id="cd12893">
    <property type="entry name" value="SPRY_PRY_TRIM35"/>
    <property type="match status" value="1"/>
</dbReference>
<keyword evidence="5" id="KW-0175">Coiled coil</keyword>
<evidence type="ECO:0008006" key="11">
    <source>
        <dbReference type="Google" id="ProtNLM"/>
    </source>
</evidence>
<dbReference type="PANTHER" id="PTHR24103">
    <property type="entry name" value="E3 UBIQUITIN-PROTEIN LIGASE TRIM"/>
    <property type="match status" value="1"/>
</dbReference>
<reference evidence="9" key="2">
    <citation type="submission" date="2025-09" db="UniProtKB">
        <authorList>
            <consortium name="Ensembl"/>
        </authorList>
    </citation>
    <scope>IDENTIFICATION</scope>
</reference>
<reference evidence="9" key="1">
    <citation type="submission" date="2025-08" db="UniProtKB">
        <authorList>
            <consortium name="Ensembl"/>
        </authorList>
    </citation>
    <scope>IDENTIFICATION</scope>
</reference>
<evidence type="ECO:0000256" key="4">
    <source>
        <dbReference type="PROSITE-ProRule" id="PRU00024"/>
    </source>
</evidence>
<dbReference type="InterPro" id="IPR013083">
    <property type="entry name" value="Znf_RING/FYVE/PHD"/>
</dbReference>
<dbReference type="Gene3D" id="3.30.160.60">
    <property type="entry name" value="Classic Zinc Finger"/>
    <property type="match status" value="1"/>
</dbReference>
<dbReference type="SUPFAM" id="SSF49899">
    <property type="entry name" value="Concanavalin A-like lectins/glucanases"/>
    <property type="match status" value="1"/>
</dbReference>
<protein>
    <recommendedName>
        <fullName evidence="11">Nuclear factor 7, brain</fullName>
    </recommendedName>
</protein>
<keyword evidence="10" id="KW-1185">Reference proteome</keyword>
<evidence type="ECO:0000313" key="9">
    <source>
        <dbReference type="Ensembl" id="ENSDLAP00005077992.1"/>
    </source>
</evidence>
<dbReference type="InterPro" id="IPR003877">
    <property type="entry name" value="SPRY_dom"/>
</dbReference>
<dbReference type="Pfam" id="PF00622">
    <property type="entry name" value="SPRY"/>
    <property type="match status" value="1"/>
</dbReference>
<dbReference type="AlphaFoldDB" id="A0A8P4GDE2"/>
<dbReference type="InterPro" id="IPR013320">
    <property type="entry name" value="ConA-like_dom_sf"/>
</dbReference>